<dbReference type="Proteomes" id="UP000765509">
    <property type="component" value="Unassembled WGS sequence"/>
</dbReference>
<protein>
    <submittedName>
        <fullName evidence="2">Uncharacterized protein</fullName>
    </submittedName>
</protein>
<name>A0A9Q3ECJ6_9BASI</name>
<dbReference type="AlphaFoldDB" id="A0A9Q3ECJ6"/>
<reference evidence="2" key="1">
    <citation type="submission" date="2021-03" db="EMBL/GenBank/DDBJ databases">
        <title>Draft genome sequence of rust myrtle Austropuccinia psidii MF-1, a brazilian biotype.</title>
        <authorList>
            <person name="Quecine M.C."/>
            <person name="Pachon D.M.R."/>
            <person name="Bonatelli M.L."/>
            <person name="Correr F.H."/>
            <person name="Franceschini L.M."/>
            <person name="Leite T.F."/>
            <person name="Margarido G.R.A."/>
            <person name="Almeida C.A."/>
            <person name="Ferrarezi J.A."/>
            <person name="Labate C.A."/>
        </authorList>
    </citation>
    <scope>NUCLEOTIDE SEQUENCE</scope>
    <source>
        <strain evidence="2">MF-1</strain>
    </source>
</reference>
<dbReference type="EMBL" id="AVOT02026046">
    <property type="protein sequence ID" value="MBW0517597.1"/>
    <property type="molecule type" value="Genomic_DNA"/>
</dbReference>
<gene>
    <name evidence="2" type="ORF">O181_057312</name>
</gene>
<evidence type="ECO:0000256" key="1">
    <source>
        <dbReference type="SAM" id="SignalP"/>
    </source>
</evidence>
<proteinExistence type="predicted"/>
<feature type="chain" id="PRO_5040273716" evidence="1">
    <location>
        <begin position="25"/>
        <end position="145"/>
    </location>
</feature>
<comment type="caution">
    <text evidence="2">The sequence shown here is derived from an EMBL/GenBank/DDBJ whole genome shotgun (WGS) entry which is preliminary data.</text>
</comment>
<accession>A0A9Q3ECJ6</accession>
<evidence type="ECO:0000313" key="2">
    <source>
        <dbReference type="EMBL" id="MBW0517597.1"/>
    </source>
</evidence>
<organism evidence="2 3">
    <name type="scientific">Austropuccinia psidii MF-1</name>
    <dbReference type="NCBI Taxonomy" id="1389203"/>
    <lineage>
        <taxon>Eukaryota</taxon>
        <taxon>Fungi</taxon>
        <taxon>Dikarya</taxon>
        <taxon>Basidiomycota</taxon>
        <taxon>Pucciniomycotina</taxon>
        <taxon>Pucciniomycetes</taxon>
        <taxon>Pucciniales</taxon>
        <taxon>Sphaerophragmiaceae</taxon>
        <taxon>Austropuccinia</taxon>
    </lineage>
</organism>
<keyword evidence="3" id="KW-1185">Reference proteome</keyword>
<sequence length="145" mass="16162">MLSTPVLRLAFIFLLTLTAHNVCAESCTECTNGFSWLNNEDGLCQSPAVKELQCSLNNCKLKNIMTQKIRLGTTGIRAFWLSHCGPSSTFVRNETVKPYSFITNPAEGKLTIYHGKVLNGKEIANYECLIAWNRVRPCCTGCTHE</sequence>
<keyword evidence="1" id="KW-0732">Signal</keyword>
<evidence type="ECO:0000313" key="3">
    <source>
        <dbReference type="Proteomes" id="UP000765509"/>
    </source>
</evidence>
<feature type="signal peptide" evidence="1">
    <location>
        <begin position="1"/>
        <end position="24"/>
    </location>
</feature>